<evidence type="ECO:0000256" key="1">
    <source>
        <dbReference type="SAM" id="MobiDB-lite"/>
    </source>
</evidence>
<feature type="compositionally biased region" description="Basic and acidic residues" evidence="1">
    <location>
        <begin position="83"/>
        <end position="104"/>
    </location>
</feature>
<reference evidence="2 3" key="1">
    <citation type="submission" date="2017-06" db="EMBL/GenBank/DDBJ databases">
        <title>Comparative genomic analysis of Ambrosia Fusariam Clade fungi.</title>
        <authorList>
            <person name="Stajich J.E."/>
            <person name="Carrillo J."/>
            <person name="Kijimoto T."/>
            <person name="Eskalen A."/>
            <person name="O'Donnell K."/>
            <person name="Kasson M."/>
        </authorList>
    </citation>
    <scope>NUCLEOTIDE SEQUENCE [LARGE SCALE GENOMIC DNA]</scope>
    <source>
        <strain evidence="2 3">NRRL62584</strain>
    </source>
</reference>
<gene>
    <name evidence="2" type="ORF">CEP54_013065</name>
</gene>
<feature type="compositionally biased region" description="Basic and acidic residues" evidence="1">
    <location>
        <begin position="126"/>
        <end position="145"/>
    </location>
</feature>
<feature type="compositionally biased region" description="Low complexity" evidence="1">
    <location>
        <begin position="432"/>
        <end position="443"/>
    </location>
</feature>
<evidence type="ECO:0000313" key="2">
    <source>
        <dbReference type="EMBL" id="RSL48165.1"/>
    </source>
</evidence>
<sequence>MASSQATDKQTAVVEPKQEPVGGDGMDGIQTGGGQNETTPAEDKGSSSGEKQPPPSQSSTSEPPAKQGPPSGGGGGSDTSKSNGEHKSPPDKDSNPGTDPDHGGSGKTPPPLSAENIDWLAHDYKEGSQGKKRPRPDSAKIDNSEQGKPLFKTDNGSFNYRVPSGLSTENREYDEDLHGDLIGRDEAPNNMKTLALVSDGKVPRYLNQFIQGNALILRIQTTKDKEFIKGSGKPLTSDKLQTQFNDRRWGDVYDILGVAIPGDEDKPRETLAKIDPENLYAFQSRMSLFILIQWTDKTTSFVNRQWWRDNYVPKHMSPADKQKIYTIRYQEASPAGSTSFVDRYRQNNNGFKDYRLLKWAVKYEKMYWEAKHPETPFHSGREKSPSPINDDIAGLREATMPPGTVPPNPNVDVRDTIESSSDREATGRQQRQVSAPPQASYQQSPPPQSQPTPLGFPHPYPPFAMPPSWQAYNGSPGSGEPLPSQNYAPQQYHPPHGFPAHYPQLPYPQLPHPQLPHPQLPHPQSLYYQPQPHSFYAQPPQAVPAL</sequence>
<feature type="region of interest" description="Disordered" evidence="1">
    <location>
        <begin position="126"/>
        <end position="167"/>
    </location>
</feature>
<keyword evidence="3" id="KW-1185">Reference proteome</keyword>
<name>A0A428P574_9HYPO</name>
<protein>
    <submittedName>
        <fullName evidence="2">Uncharacterized protein</fullName>
    </submittedName>
</protein>
<feature type="region of interest" description="Disordered" evidence="1">
    <location>
        <begin position="1"/>
        <end position="114"/>
    </location>
</feature>
<dbReference type="AlphaFoldDB" id="A0A428P574"/>
<evidence type="ECO:0000313" key="3">
    <source>
        <dbReference type="Proteomes" id="UP000288168"/>
    </source>
</evidence>
<accession>A0A428P574</accession>
<dbReference type="EMBL" id="NKCI01000202">
    <property type="protein sequence ID" value="RSL48165.1"/>
    <property type="molecule type" value="Genomic_DNA"/>
</dbReference>
<feature type="compositionally biased region" description="Pro residues" evidence="1">
    <location>
        <begin position="505"/>
        <end position="521"/>
    </location>
</feature>
<organism evidence="2 3">
    <name type="scientific">Fusarium duplospermum</name>
    <dbReference type="NCBI Taxonomy" id="1325734"/>
    <lineage>
        <taxon>Eukaryota</taxon>
        <taxon>Fungi</taxon>
        <taxon>Dikarya</taxon>
        <taxon>Ascomycota</taxon>
        <taxon>Pezizomycotina</taxon>
        <taxon>Sordariomycetes</taxon>
        <taxon>Hypocreomycetidae</taxon>
        <taxon>Hypocreales</taxon>
        <taxon>Nectriaceae</taxon>
        <taxon>Fusarium</taxon>
        <taxon>Fusarium solani species complex</taxon>
    </lineage>
</organism>
<feature type="compositionally biased region" description="Basic and acidic residues" evidence="1">
    <location>
        <begin position="374"/>
        <end position="384"/>
    </location>
</feature>
<feature type="region of interest" description="Disordered" evidence="1">
    <location>
        <begin position="374"/>
        <end position="546"/>
    </location>
</feature>
<proteinExistence type="predicted"/>
<feature type="compositionally biased region" description="Basic and acidic residues" evidence="1">
    <location>
        <begin position="412"/>
        <end position="426"/>
    </location>
</feature>
<comment type="caution">
    <text evidence="2">The sequence shown here is derived from an EMBL/GenBank/DDBJ whole genome shotgun (WGS) entry which is preliminary data.</text>
</comment>
<dbReference type="Proteomes" id="UP000288168">
    <property type="component" value="Unassembled WGS sequence"/>
</dbReference>
<feature type="compositionally biased region" description="Pro residues" evidence="1">
    <location>
        <begin position="444"/>
        <end position="465"/>
    </location>
</feature>
<dbReference type="OrthoDB" id="5104884at2759"/>
<feature type="compositionally biased region" description="Polar residues" evidence="1">
    <location>
        <begin position="1"/>
        <end position="10"/>
    </location>
</feature>
<feature type="compositionally biased region" description="Gly residues" evidence="1">
    <location>
        <begin position="22"/>
        <end position="35"/>
    </location>
</feature>